<feature type="domain" description="WW" evidence="2">
    <location>
        <begin position="443"/>
        <end position="477"/>
    </location>
</feature>
<dbReference type="InterPro" id="IPR001202">
    <property type="entry name" value="WW_dom"/>
</dbReference>
<dbReference type="PANTHER" id="PTHR38644:SF1">
    <property type="entry name" value="EXPRESSED PROTEIN"/>
    <property type="match status" value="1"/>
</dbReference>
<dbReference type="OrthoDB" id="2444812at2759"/>
<feature type="region of interest" description="Disordered" evidence="1">
    <location>
        <begin position="470"/>
        <end position="515"/>
    </location>
</feature>
<evidence type="ECO:0000313" key="4">
    <source>
        <dbReference type="Proteomes" id="UP000005446"/>
    </source>
</evidence>
<keyword evidence="4" id="KW-1185">Reference proteome</keyword>
<feature type="region of interest" description="Disordered" evidence="1">
    <location>
        <begin position="344"/>
        <end position="446"/>
    </location>
</feature>
<dbReference type="Pfam" id="PF23868">
    <property type="entry name" value="Mmc1_C"/>
    <property type="match status" value="1"/>
</dbReference>
<dbReference type="InterPro" id="IPR056196">
    <property type="entry name" value="Mmc1_C"/>
</dbReference>
<dbReference type="SUPFAM" id="SSF51045">
    <property type="entry name" value="WW domain"/>
    <property type="match status" value="1"/>
</dbReference>
<gene>
    <name evidence="3" type="ORF">M7I_6291</name>
</gene>
<comment type="caution">
    <text evidence="3">The sequence shown here is derived from an EMBL/GenBank/DDBJ whole genome shotgun (WGS) entry which is preliminary data.</text>
</comment>
<organism evidence="3 4">
    <name type="scientific">Glarea lozoyensis (strain ATCC 74030 / MF5533)</name>
    <dbReference type="NCBI Taxonomy" id="1104152"/>
    <lineage>
        <taxon>Eukaryota</taxon>
        <taxon>Fungi</taxon>
        <taxon>Dikarya</taxon>
        <taxon>Ascomycota</taxon>
        <taxon>Pezizomycotina</taxon>
        <taxon>Leotiomycetes</taxon>
        <taxon>Helotiales</taxon>
        <taxon>Helotiaceae</taxon>
        <taxon>Glarea</taxon>
    </lineage>
</organism>
<dbReference type="AlphaFoldDB" id="H0EU61"/>
<evidence type="ECO:0000259" key="2">
    <source>
        <dbReference type="PROSITE" id="PS50020"/>
    </source>
</evidence>
<feature type="compositionally biased region" description="Basic and acidic residues" evidence="1">
    <location>
        <begin position="593"/>
        <end position="614"/>
    </location>
</feature>
<dbReference type="HOGENOM" id="CLU_432797_0_0_1"/>
<name>H0EU61_GLAL7</name>
<proteinExistence type="predicted"/>
<dbReference type="InterPro" id="IPR036020">
    <property type="entry name" value="WW_dom_sf"/>
</dbReference>
<dbReference type="PROSITE" id="PS01159">
    <property type="entry name" value="WW_DOMAIN_1"/>
    <property type="match status" value="1"/>
</dbReference>
<sequence>MEGEMKPPLRLLIQSMLETTSLAIEEEKARRLSVALASRVAHTKLEPLMKGFSKWSEEAHTELREHLDIAFEGRRWRKLGWWKLFWRVDDVSMIATDILTRRFLTEAEQDLIFFAGRLEEAGVSKRLTTRTQQSPLLSPDDRMNPQSLRVKDLVKVEDEIRNMKDQNWPQDIPSARSYLALGTVPALQALAQKLVLQTLTTSSFVSGLAALTYISTLSTGLYEAGAVAALGIVYSMRRMQVKWENAREFWEGEVREAGRKCVRNVESEVAEMLKKSASRVEASMDAELDMAENKAREVELVLKASPKTTVPQDSHHIISYRIYFVHSNIHQVWGTSIMAAGSEETAKASSSPRAEPSKGETPHNDPGHIAVPEAETTTESGGDKNVGEDTADEVVTSTGDKNWVEDHNNTAEPTTQDGTAEAPPLPEETLPPLPNEAPPSAGAEVDDGWAPLWEETAKAFYFYNRFTGATQWTNPRVPDPTTLPQETAPGVTAPAATLPDSPPPSTGTTGYNPAIHGDYDPTAWYAQPAATETPVAAGPADPNAAYAATAAFNRFTGRFQASEITPELHNDENKSKRQMNAFFDVDAAANNHDGRSLKAERSGKKLTKTELKQFKEKRKAKKEEKRRAWLLD</sequence>
<feature type="compositionally biased region" description="Basic and acidic residues" evidence="1">
    <location>
        <begin position="355"/>
        <end position="366"/>
    </location>
</feature>
<feature type="region of interest" description="Disordered" evidence="1">
    <location>
        <begin position="593"/>
        <end position="632"/>
    </location>
</feature>
<reference evidence="3 4" key="1">
    <citation type="journal article" date="2012" name="Eukaryot. Cell">
        <title>Genome sequence of the fungus Glarea lozoyensis: the first genome sequence of a species from the Helotiaceae family.</title>
        <authorList>
            <person name="Youssar L."/>
            <person name="Gruening B.A."/>
            <person name="Erxleben A."/>
            <person name="Guenther S."/>
            <person name="Huettel W."/>
        </authorList>
    </citation>
    <scope>NUCLEOTIDE SEQUENCE [LARGE SCALE GENOMIC DNA]</scope>
    <source>
        <strain evidence="4">ATCC 74030 / MF5533</strain>
    </source>
</reference>
<dbReference type="Proteomes" id="UP000005446">
    <property type="component" value="Unassembled WGS sequence"/>
</dbReference>
<feature type="compositionally biased region" description="Pro residues" evidence="1">
    <location>
        <begin position="423"/>
        <end position="437"/>
    </location>
</feature>
<accession>H0EU61</accession>
<dbReference type="PROSITE" id="PS50020">
    <property type="entry name" value="WW_DOMAIN_2"/>
    <property type="match status" value="1"/>
</dbReference>
<protein>
    <submittedName>
        <fullName evidence="3">Putative WW domain-containing protein C2F3.14c</fullName>
    </submittedName>
</protein>
<dbReference type="InParanoid" id="H0EU61"/>
<dbReference type="PANTHER" id="PTHR38644">
    <property type="entry name" value="EXPRESSED PROTEIN"/>
    <property type="match status" value="1"/>
</dbReference>
<dbReference type="EMBL" id="AGUE01000168">
    <property type="protein sequence ID" value="EHK97950.1"/>
    <property type="molecule type" value="Genomic_DNA"/>
</dbReference>
<evidence type="ECO:0000256" key="1">
    <source>
        <dbReference type="SAM" id="MobiDB-lite"/>
    </source>
</evidence>
<feature type="compositionally biased region" description="Basic and acidic residues" evidence="1">
    <location>
        <begin position="621"/>
        <end position="632"/>
    </location>
</feature>
<evidence type="ECO:0000313" key="3">
    <source>
        <dbReference type="EMBL" id="EHK97950.1"/>
    </source>
</evidence>
<dbReference type="Gene3D" id="2.20.70.10">
    <property type="match status" value="1"/>
</dbReference>